<organism evidence="1 2">
    <name type="scientific">Microbacterium allomyrinae</name>
    <dbReference type="NCBI Taxonomy" id="2830666"/>
    <lineage>
        <taxon>Bacteria</taxon>
        <taxon>Bacillati</taxon>
        <taxon>Actinomycetota</taxon>
        <taxon>Actinomycetes</taxon>
        <taxon>Micrococcales</taxon>
        <taxon>Microbacteriaceae</taxon>
        <taxon>Microbacterium</taxon>
    </lineage>
</organism>
<dbReference type="EMBL" id="JAGTTN010000001">
    <property type="protein sequence ID" value="MCC2030818.1"/>
    <property type="molecule type" value="Genomic_DNA"/>
</dbReference>
<protein>
    <submittedName>
        <fullName evidence="1">Uncharacterized protein</fullName>
    </submittedName>
</protein>
<dbReference type="RefSeq" id="WP_229382714.1">
    <property type="nucleotide sequence ID" value="NZ_JAGTTN010000001.1"/>
</dbReference>
<dbReference type="AlphaFoldDB" id="A0A9X1LSI1"/>
<dbReference type="Proteomes" id="UP001139354">
    <property type="component" value="Unassembled WGS sequence"/>
</dbReference>
<proteinExistence type="predicted"/>
<sequence>MERADIYTAQFDDVSVGGRQRVTVGVEGRDRESDGSIPPRAWFRSEEYTLDVENDGGIAIYVRRR</sequence>
<keyword evidence="2" id="KW-1185">Reference proteome</keyword>
<evidence type="ECO:0000313" key="1">
    <source>
        <dbReference type="EMBL" id="MCC2030818.1"/>
    </source>
</evidence>
<evidence type="ECO:0000313" key="2">
    <source>
        <dbReference type="Proteomes" id="UP001139354"/>
    </source>
</evidence>
<name>A0A9X1LSI1_9MICO</name>
<gene>
    <name evidence="1" type="ORF">KEC57_01320</name>
</gene>
<reference evidence="1" key="1">
    <citation type="submission" date="2021-04" db="EMBL/GenBank/DDBJ databases">
        <title>Microbacterium tenobrionis sp. nov. and Microbacterium allomyrinae sp. nov., isolated from larvae of Tenobrio molitor and Allomyrina dichotoma, respectively.</title>
        <authorList>
            <person name="Lee S.D."/>
        </authorList>
    </citation>
    <scope>NUCLEOTIDE SEQUENCE</scope>
    <source>
        <strain evidence="1">BWT-G7</strain>
    </source>
</reference>
<comment type="caution">
    <text evidence="1">The sequence shown here is derived from an EMBL/GenBank/DDBJ whole genome shotgun (WGS) entry which is preliminary data.</text>
</comment>
<accession>A0A9X1LSI1</accession>